<dbReference type="NCBIfam" id="TIGR02492">
    <property type="entry name" value="flgK_ends"/>
    <property type="match status" value="1"/>
</dbReference>
<evidence type="ECO:0000256" key="3">
    <source>
        <dbReference type="ARBA" id="ARBA00009677"/>
    </source>
</evidence>
<dbReference type="InterPro" id="IPR010930">
    <property type="entry name" value="Flg_bb/hook_C_dom"/>
</dbReference>
<comment type="subcellular location">
    <subcellularLocation>
        <location evidence="1 7">Bacterial flagellum</location>
    </subcellularLocation>
    <subcellularLocation>
        <location evidence="2 7">Secreted</location>
    </subcellularLocation>
</comment>
<dbReference type="Pfam" id="PF22638">
    <property type="entry name" value="FlgK_D1"/>
    <property type="match status" value="1"/>
</dbReference>
<sequence length="549" mass="56576">MPDLMSNSVTGLLAMQQALATTGNNIANANTPGYSRERVNLASMQAQYQNGSYIGSGVQVASVTRVYDQFITSQLNAATTTNSSLTFQNDFTTQVTQLLGDTSSGIAQQTQAFFNATQAIAANPTDATARSTFLGSAQALTDSFNRIDSQLQSLDNQIGQQATDIGRQINTYAKQVASLNGEISKAQATNPNALPNDLLDQRDQLITQISSLIDVKANPDNQGNINLTLASGESLVLNSTATNLSVGNLPSGLNITLGNTDITSRVKGGTLGGMLEAQSQLITPLRNQLGRAALVLADQVNQNQTTGVDLNGNTGTNLFTDVSAFAPQTTAQPTNKGTGSATGAYSDPTLLTGQTYLARYDGTNWQVSTVPGNGAAPLTVASGGTLSLPGLDVTFAGAPQSGDVLNILPTVGAAGKIGVVQQSPSGIAAAEAGQPAYSRDNTQIQKLFDLSSATVVGQTAAGANNGSSLSESVSSAVSQAGAFAGQVQLAAKAASATLTNLTAQQQSVSGVNLDEEAANLLKYQQQYQALSQSISSANTIFQSLLSAFR</sequence>
<organism evidence="12 13">
    <name type="scientific">Halothiobacillus neapolitanus (strain ATCC 23641 / DSM 15147 / CIP 104769 / NCIMB 8539 / c2)</name>
    <name type="common">Thiobacillus neapolitanus</name>
    <dbReference type="NCBI Taxonomy" id="555778"/>
    <lineage>
        <taxon>Bacteria</taxon>
        <taxon>Pseudomonadati</taxon>
        <taxon>Pseudomonadota</taxon>
        <taxon>Gammaproteobacteria</taxon>
        <taxon>Chromatiales</taxon>
        <taxon>Halothiobacillaceae</taxon>
        <taxon>Halothiobacillus</taxon>
    </lineage>
</organism>
<dbReference type="Pfam" id="PF21158">
    <property type="entry name" value="flgK_1st_1"/>
    <property type="match status" value="1"/>
</dbReference>
<evidence type="ECO:0000259" key="10">
    <source>
        <dbReference type="Pfam" id="PF21158"/>
    </source>
</evidence>
<keyword evidence="6 7" id="KW-0975">Bacterial flagellum</keyword>
<dbReference type="eggNOG" id="COG1256">
    <property type="taxonomic scope" value="Bacteria"/>
</dbReference>
<dbReference type="AlphaFoldDB" id="D0L1L7"/>
<accession>D0L1L7</accession>
<feature type="domain" description="Flagellar basal-body/hook protein C-terminal" evidence="9">
    <location>
        <begin position="508"/>
        <end position="546"/>
    </location>
</feature>
<dbReference type="Proteomes" id="UP000009102">
    <property type="component" value="Chromosome"/>
</dbReference>
<dbReference type="SUPFAM" id="SSF64518">
    <property type="entry name" value="Phase 1 flagellin"/>
    <property type="match status" value="1"/>
</dbReference>
<evidence type="ECO:0000256" key="7">
    <source>
        <dbReference type="RuleBase" id="RU362065"/>
    </source>
</evidence>
<dbReference type="OrthoDB" id="9802553at2"/>
<dbReference type="GO" id="GO:0005198">
    <property type="term" value="F:structural molecule activity"/>
    <property type="evidence" value="ECO:0007669"/>
    <property type="project" value="UniProtKB-UniRule"/>
</dbReference>
<evidence type="ECO:0000313" key="13">
    <source>
        <dbReference type="Proteomes" id="UP000009102"/>
    </source>
</evidence>
<dbReference type="HOGENOM" id="CLU_012762_0_1_6"/>
<name>D0L1L7_HALNC</name>
<dbReference type="GO" id="GO:0005576">
    <property type="term" value="C:extracellular region"/>
    <property type="evidence" value="ECO:0007669"/>
    <property type="project" value="UniProtKB-SubCell"/>
</dbReference>
<dbReference type="GO" id="GO:0009424">
    <property type="term" value="C:bacterial-type flagellum hook"/>
    <property type="evidence" value="ECO:0007669"/>
    <property type="project" value="UniProtKB-UniRule"/>
</dbReference>
<feature type="domain" description="Flagellar hook-associated protein 1 D2-like" evidence="10">
    <location>
        <begin position="335"/>
        <end position="407"/>
    </location>
</feature>
<proteinExistence type="inferred from homology"/>
<evidence type="ECO:0000256" key="6">
    <source>
        <dbReference type="ARBA" id="ARBA00023143"/>
    </source>
</evidence>
<gene>
    <name evidence="7" type="primary">flgK</name>
    <name evidence="12" type="ordered locus">Hneap_1767</name>
</gene>
<keyword evidence="12" id="KW-0969">Cilium</keyword>
<evidence type="ECO:0000256" key="5">
    <source>
        <dbReference type="ARBA" id="ARBA00022525"/>
    </source>
</evidence>
<feature type="domain" description="Flagellar hook-associated protein FlgK helical" evidence="11">
    <location>
        <begin position="93"/>
        <end position="319"/>
    </location>
</feature>
<dbReference type="Pfam" id="PF00460">
    <property type="entry name" value="Flg_bb_rod"/>
    <property type="match status" value="1"/>
</dbReference>
<dbReference type="KEGG" id="hna:Hneap_1767"/>
<dbReference type="InterPro" id="IPR001444">
    <property type="entry name" value="Flag_bb_rod_N"/>
</dbReference>
<evidence type="ECO:0000259" key="9">
    <source>
        <dbReference type="Pfam" id="PF06429"/>
    </source>
</evidence>
<dbReference type="Pfam" id="PF06429">
    <property type="entry name" value="Flg_bbr_C"/>
    <property type="match status" value="1"/>
</dbReference>
<keyword evidence="12" id="KW-0282">Flagellum</keyword>
<evidence type="ECO:0000256" key="1">
    <source>
        <dbReference type="ARBA" id="ARBA00004365"/>
    </source>
</evidence>
<dbReference type="EMBL" id="CP001801">
    <property type="protein sequence ID" value="ACX96590.1"/>
    <property type="molecule type" value="Genomic_DNA"/>
</dbReference>
<dbReference type="InterPro" id="IPR002371">
    <property type="entry name" value="FlgK"/>
</dbReference>
<dbReference type="PANTHER" id="PTHR30033">
    <property type="entry name" value="FLAGELLAR HOOK-ASSOCIATED PROTEIN 1"/>
    <property type="match status" value="1"/>
</dbReference>
<comment type="similarity">
    <text evidence="3 7">Belongs to the flagella basal body rod proteins family.</text>
</comment>
<keyword evidence="5 7" id="KW-0964">Secreted</keyword>
<dbReference type="PROSITE" id="PS00588">
    <property type="entry name" value="FLAGELLA_BB_ROD"/>
    <property type="match status" value="1"/>
</dbReference>
<dbReference type="InterPro" id="IPR049119">
    <property type="entry name" value="FlgK_D2-like"/>
</dbReference>
<dbReference type="RefSeq" id="WP_012824623.1">
    <property type="nucleotide sequence ID" value="NC_013422.1"/>
</dbReference>
<feature type="domain" description="Flagellar basal body rod protein N-terminal" evidence="8">
    <location>
        <begin position="7"/>
        <end position="34"/>
    </location>
</feature>
<evidence type="ECO:0000259" key="8">
    <source>
        <dbReference type="Pfam" id="PF00460"/>
    </source>
</evidence>
<keyword evidence="12" id="KW-0966">Cell projection</keyword>
<evidence type="ECO:0000313" key="12">
    <source>
        <dbReference type="EMBL" id="ACX96590.1"/>
    </source>
</evidence>
<dbReference type="PANTHER" id="PTHR30033:SF1">
    <property type="entry name" value="FLAGELLAR HOOK-ASSOCIATED PROTEIN 1"/>
    <property type="match status" value="1"/>
</dbReference>
<dbReference type="STRING" id="555778.Hneap_1767"/>
<dbReference type="InterPro" id="IPR019776">
    <property type="entry name" value="Flagellar_basal_body_rod_CS"/>
</dbReference>
<dbReference type="GO" id="GO:0044780">
    <property type="term" value="P:bacterial-type flagellum assembly"/>
    <property type="evidence" value="ECO:0007669"/>
    <property type="project" value="InterPro"/>
</dbReference>
<dbReference type="InterPro" id="IPR053927">
    <property type="entry name" value="FlgK_helical"/>
</dbReference>
<evidence type="ECO:0000256" key="2">
    <source>
        <dbReference type="ARBA" id="ARBA00004613"/>
    </source>
</evidence>
<evidence type="ECO:0000256" key="4">
    <source>
        <dbReference type="ARBA" id="ARBA00016244"/>
    </source>
</evidence>
<keyword evidence="13" id="KW-1185">Reference proteome</keyword>
<dbReference type="PRINTS" id="PR01005">
    <property type="entry name" value="FLGHOOKAP1"/>
</dbReference>
<reference evidence="12 13" key="1">
    <citation type="submission" date="2009-10" db="EMBL/GenBank/DDBJ databases">
        <title>Complete sequence of Halothiobacillus neapolitanus c2.</title>
        <authorList>
            <consortium name="US DOE Joint Genome Institute"/>
            <person name="Lucas S."/>
            <person name="Copeland A."/>
            <person name="Lapidus A."/>
            <person name="Glavina del Rio T."/>
            <person name="Tice H."/>
            <person name="Bruce D."/>
            <person name="Goodwin L."/>
            <person name="Pitluck S."/>
            <person name="Davenport K."/>
            <person name="Brettin T."/>
            <person name="Detter J.C."/>
            <person name="Han C."/>
            <person name="Tapia R."/>
            <person name="Larimer F."/>
            <person name="Land M."/>
            <person name="Hauser L."/>
            <person name="Kyrpides N."/>
            <person name="Mikhailova N."/>
            <person name="Kerfeld C."/>
            <person name="Cannon G."/>
            <person name="Heinhort S."/>
        </authorList>
    </citation>
    <scope>NUCLEOTIDE SEQUENCE [LARGE SCALE GENOMIC DNA]</scope>
    <source>
        <strain evidence="13">ATCC 23641 / c2</strain>
    </source>
</reference>
<evidence type="ECO:0000259" key="11">
    <source>
        <dbReference type="Pfam" id="PF22638"/>
    </source>
</evidence>
<protein>
    <recommendedName>
        <fullName evidence="4 7">Flagellar hook-associated protein 1</fullName>
        <shortName evidence="7">HAP1</shortName>
    </recommendedName>
</protein>